<dbReference type="GO" id="GO:0015347">
    <property type="term" value="F:sodium-independent organic anion transmembrane transporter activity"/>
    <property type="evidence" value="ECO:0007669"/>
    <property type="project" value="TreeGrafter"/>
</dbReference>
<reference evidence="3 4" key="2">
    <citation type="submission" date="2018-11" db="EMBL/GenBank/DDBJ databases">
        <authorList>
            <consortium name="Pathogen Informatics"/>
        </authorList>
    </citation>
    <scope>NUCLEOTIDE SEQUENCE [LARGE SCALE GENOMIC DNA]</scope>
</reference>
<dbReference type="AlphaFoldDB" id="A0A183IWE9"/>
<dbReference type="EMBL" id="UZAM01011100">
    <property type="protein sequence ID" value="VDP14814.1"/>
    <property type="molecule type" value="Genomic_DNA"/>
</dbReference>
<dbReference type="GO" id="GO:0043252">
    <property type="term" value="P:sodium-independent organic anion transport"/>
    <property type="evidence" value="ECO:0007669"/>
    <property type="project" value="TreeGrafter"/>
</dbReference>
<organism evidence="5">
    <name type="scientific">Soboliphyme baturini</name>
    <dbReference type="NCBI Taxonomy" id="241478"/>
    <lineage>
        <taxon>Eukaryota</taxon>
        <taxon>Metazoa</taxon>
        <taxon>Ecdysozoa</taxon>
        <taxon>Nematoda</taxon>
        <taxon>Enoplea</taxon>
        <taxon>Dorylaimia</taxon>
        <taxon>Dioctophymatida</taxon>
        <taxon>Dioctophymatoidea</taxon>
        <taxon>Soboliphymatidae</taxon>
        <taxon>Soboliphyme</taxon>
    </lineage>
</organism>
<dbReference type="GO" id="GO:0016323">
    <property type="term" value="C:basolateral plasma membrane"/>
    <property type="evidence" value="ECO:0007669"/>
    <property type="project" value="TreeGrafter"/>
</dbReference>
<sequence length="132" mass="14879">MFVGLFIGNIFFMTTVMVVLRSVCIEQRSLALSFATFLTNIIGFIPSPVIFGSIIDTACVAWYSLCQENGNCLLYDNAAFRIKYHVGNAAFQLLAIIAVIFTYCESKNLNFPDSETENEIEENEEMIENHID</sequence>
<evidence type="ECO:0000313" key="4">
    <source>
        <dbReference type="Proteomes" id="UP000270296"/>
    </source>
</evidence>
<keyword evidence="2" id="KW-1133">Transmembrane helix</keyword>
<evidence type="ECO:0000256" key="1">
    <source>
        <dbReference type="ARBA" id="ARBA00023157"/>
    </source>
</evidence>
<dbReference type="InterPro" id="IPR036259">
    <property type="entry name" value="MFS_trans_sf"/>
</dbReference>
<dbReference type="PANTHER" id="PTHR11388">
    <property type="entry name" value="ORGANIC ANION TRANSPORTER"/>
    <property type="match status" value="1"/>
</dbReference>
<evidence type="ECO:0000256" key="2">
    <source>
        <dbReference type="SAM" id="Phobius"/>
    </source>
</evidence>
<dbReference type="InterPro" id="IPR004156">
    <property type="entry name" value="OATP"/>
</dbReference>
<keyword evidence="4" id="KW-1185">Reference proteome</keyword>
<feature type="transmembrane region" description="Helical" evidence="2">
    <location>
        <begin position="37"/>
        <end position="65"/>
    </location>
</feature>
<dbReference type="Proteomes" id="UP000270296">
    <property type="component" value="Unassembled WGS sequence"/>
</dbReference>
<keyword evidence="1" id="KW-1015">Disulfide bond</keyword>
<keyword evidence="2" id="KW-0472">Membrane</keyword>
<dbReference type="PANTHER" id="PTHR11388:SF142">
    <property type="entry name" value="SOLUTE CARRIER ORGANIC ANION TRANSPORTER FAMILY MEMBER 5A1"/>
    <property type="match status" value="1"/>
</dbReference>
<dbReference type="WBParaSite" id="SBAD_0000824101-mRNA-1">
    <property type="protein sequence ID" value="SBAD_0000824101-mRNA-1"/>
    <property type="gene ID" value="SBAD_0000824101"/>
</dbReference>
<reference evidence="5" key="1">
    <citation type="submission" date="2016-06" db="UniProtKB">
        <authorList>
            <consortium name="WormBaseParasite"/>
        </authorList>
    </citation>
    <scope>IDENTIFICATION</scope>
</reference>
<protein>
    <submittedName>
        <fullName evidence="3 5">Uncharacterized protein</fullName>
    </submittedName>
</protein>
<dbReference type="SUPFAM" id="SSF103473">
    <property type="entry name" value="MFS general substrate transporter"/>
    <property type="match status" value="1"/>
</dbReference>
<feature type="transmembrane region" description="Helical" evidence="2">
    <location>
        <begin position="85"/>
        <end position="104"/>
    </location>
</feature>
<evidence type="ECO:0000313" key="3">
    <source>
        <dbReference type="EMBL" id="VDP14814.1"/>
    </source>
</evidence>
<proteinExistence type="predicted"/>
<evidence type="ECO:0000313" key="5">
    <source>
        <dbReference type="WBParaSite" id="SBAD_0000824101-mRNA-1"/>
    </source>
</evidence>
<dbReference type="OrthoDB" id="5062115at2759"/>
<gene>
    <name evidence="3" type="ORF">SBAD_LOCUS7946</name>
</gene>
<accession>A0A183IWE9</accession>
<name>A0A183IWE9_9BILA</name>
<feature type="transmembrane region" description="Helical" evidence="2">
    <location>
        <begin position="6"/>
        <end position="25"/>
    </location>
</feature>
<keyword evidence="2" id="KW-0812">Transmembrane</keyword>
<dbReference type="Pfam" id="PF03137">
    <property type="entry name" value="OATP"/>
    <property type="match status" value="1"/>
</dbReference>